<dbReference type="AlphaFoldDB" id="A0A4R6UTW3"/>
<sequence length="368" mass="38927">MAQGHYRFGQFSLNPVERQLKHGEQSVELNARYFDALMLLVREQGTLVSKERFLDEVWNGATVSDEALSQCIKTLRRQLGDNAAKPIFIATVPKHGYRFIAPVEWQEERTASAQTPTTRLKEHSSPYSWPQFLMLGGAGMLGSGIAGVLGGLFFGFVSTAQPLQNGMGAISILLVMLAITTLVALVGGAGVAFGIAAAGFIGHQRWWQPTAGGALGGMLVGAVGKLLGVDAFHLLLGQSPGDITGAMEGTLLGAAVGFGYWLAVRVRQSSSAQRAVMFAISIGGFIGVLIPLLGGRLMAGSLDLLARSFPDSQLQLNPFGALFGEQGLGTISQMIIGGVEGALFVGGMITAMMLTDRQFLNNERNAAA</sequence>
<evidence type="ECO:0000259" key="4">
    <source>
        <dbReference type="PROSITE" id="PS51755"/>
    </source>
</evidence>
<gene>
    <name evidence="5" type="ORF">EV696_10423</name>
</gene>
<dbReference type="InterPro" id="IPR001867">
    <property type="entry name" value="OmpR/PhoB-type_DNA-bd"/>
</dbReference>
<feature type="transmembrane region" description="Helical" evidence="3">
    <location>
        <begin position="331"/>
        <end position="354"/>
    </location>
</feature>
<keyword evidence="6" id="KW-1185">Reference proteome</keyword>
<dbReference type="SMART" id="SM00862">
    <property type="entry name" value="Trans_reg_C"/>
    <property type="match status" value="1"/>
</dbReference>
<comment type="caution">
    <text evidence="5">The sequence shown here is derived from an EMBL/GenBank/DDBJ whole genome shotgun (WGS) entry which is preliminary data.</text>
</comment>
<evidence type="ECO:0000256" key="1">
    <source>
        <dbReference type="ARBA" id="ARBA00023125"/>
    </source>
</evidence>
<evidence type="ECO:0000313" key="5">
    <source>
        <dbReference type="EMBL" id="TDQ49319.1"/>
    </source>
</evidence>
<feature type="transmembrane region" description="Helical" evidence="3">
    <location>
        <begin position="169"/>
        <end position="202"/>
    </location>
</feature>
<keyword evidence="1 2" id="KW-0238">DNA-binding</keyword>
<dbReference type="CDD" id="cd00383">
    <property type="entry name" value="trans_reg_C"/>
    <property type="match status" value="1"/>
</dbReference>
<evidence type="ECO:0000313" key="6">
    <source>
        <dbReference type="Proteomes" id="UP000295375"/>
    </source>
</evidence>
<evidence type="ECO:0000256" key="3">
    <source>
        <dbReference type="SAM" id="Phobius"/>
    </source>
</evidence>
<evidence type="ECO:0000256" key="2">
    <source>
        <dbReference type="PROSITE-ProRule" id="PRU01091"/>
    </source>
</evidence>
<dbReference type="PROSITE" id="PS51755">
    <property type="entry name" value="OMPR_PHOB"/>
    <property type="match status" value="1"/>
</dbReference>
<dbReference type="GO" id="GO:0003677">
    <property type="term" value="F:DNA binding"/>
    <property type="evidence" value="ECO:0007669"/>
    <property type="project" value="UniProtKB-UniRule"/>
</dbReference>
<keyword evidence="3" id="KW-0812">Transmembrane</keyword>
<proteinExistence type="predicted"/>
<dbReference type="Proteomes" id="UP000295375">
    <property type="component" value="Unassembled WGS sequence"/>
</dbReference>
<accession>A0A4R6UTW3</accession>
<dbReference type="OrthoDB" id="6593698at2"/>
<dbReference type="GO" id="GO:0006355">
    <property type="term" value="P:regulation of DNA-templated transcription"/>
    <property type="evidence" value="ECO:0007669"/>
    <property type="project" value="InterPro"/>
</dbReference>
<dbReference type="Pfam" id="PF00486">
    <property type="entry name" value="Trans_reg_C"/>
    <property type="match status" value="1"/>
</dbReference>
<dbReference type="EMBL" id="SNYM01000004">
    <property type="protein sequence ID" value="TDQ49319.1"/>
    <property type="molecule type" value="Genomic_DNA"/>
</dbReference>
<protein>
    <submittedName>
        <fullName evidence="5">DNA-binding winged helix-turn-helix (WHTH) protein</fullName>
    </submittedName>
</protein>
<feature type="transmembrane region" description="Helical" evidence="3">
    <location>
        <begin position="132"/>
        <end position="157"/>
    </location>
</feature>
<dbReference type="RefSeq" id="WP_133588801.1">
    <property type="nucleotide sequence ID" value="NZ_CP037953.1"/>
</dbReference>
<keyword evidence="3" id="KW-1133">Transmembrane helix</keyword>
<dbReference type="GO" id="GO:0000160">
    <property type="term" value="P:phosphorelay signal transduction system"/>
    <property type="evidence" value="ECO:0007669"/>
    <property type="project" value="InterPro"/>
</dbReference>
<name>A0A4R6UTW3_9GAMM</name>
<dbReference type="InterPro" id="IPR036388">
    <property type="entry name" value="WH-like_DNA-bd_sf"/>
</dbReference>
<dbReference type="SUPFAM" id="SSF46894">
    <property type="entry name" value="C-terminal effector domain of the bipartite response regulators"/>
    <property type="match status" value="1"/>
</dbReference>
<feature type="domain" description="OmpR/PhoB-type" evidence="4">
    <location>
        <begin position="3"/>
        <end position="101"/>
    </location>
</feature>
<organism evidence="5 6">
    <name type="scientific">Permianibacter aggregans</name>
    <dbReference type="NCBI Taxonomy" id="1510150"/>
    <lineage>
        <taxon>Bacteria</taxon>
        <taxon>Pseudomonadati</taxon>
        <taxon>Pseudomonadota</taxon>
        <taxon>Gammaproteobacteria</taxon>
        <taxon>Pseudomonadales</taxon>
        <taxon>Pseudomonadaceae</taxon>
        <taxon>Permianibacter</taxon>
    </lineage>
</organism>
<feature type="DNA-binding region" description="OmpR/PhoB-type" evidence="2">
    <location>
        <begin position="3"/>
        <end position="101"/>
    </location>
</feature>
<dbReference type="InterPro" id="IPR016032">
    <property type="entry name" value="Sig_transdc_resp-reg_C-effctor"/>
</dbReference>
<reference evidence="5 6" key="1">
    <citation type="submission" date="2019-03" db="EMBL/GenBank/DDBJ databases">
        <title>Genomic Encyclopedia of Type Strains, Phase IV (KMG-IV): sequencing the most valuable type-strain genomes for metagenomic binning, comparative biology and taxonomic classification.</title>
        <authorList>
            <person name="Goeker M."/>
        </authorList>
    </citation>
    <scope>NUCLEOTIDE SEQUENCE [LARGE SCALE GENOMIC DNA]</scope>
    <source>
        <strain evidence="5 6">DSM 103792</strain>
    </source>
</reference>
<dbReference type="Gene3D" id="1.10.10.10">
    <property type="entry name" value="Winged helix-like DNA-binding domain superfamily/Winged helix DNA-binding domain"/>
    <property type="match status" value="1"/>
</dbReference>
<feature type="transmembrane region" description="Helical" evidence="3">
    <location>
        <begin position="243"/>
        <end position="263"/>
    </location>
</feature>
<keyword evidence="3" id="KW-0472">Membrane</keyword>
<feature type="transmembrane region" description="Helical" evidence="3">
    <location>
        <begin position="214"/>
        <end position="237"/>
    </location>
</feature>
<feature type="transmembrane region" description="Helical" evidence="3">
    <location>
        <begin position="275"/>
        <end position="294"/>
    </location>
</feature>